<feature type="coiled-coil region" evidence="1">
    <location>
        <begin position="2"/>
        <end position="29"/>
    </location>
</feature>
<evidence type="ECO:0000256" key="1">
    <source>
        <dbReference type="SAM" id="Coils"/>
    </source>
</evidence>
<evidence type="ECO:0000256" key="2">
    <source>
        <dbReference type="SAM" id="Phobius"/>
    </source>
</evidence>
<proteinExistence type="predicted"/>
<protein>
    <submittedName>
        <fullName evidence="3">Uncharacterized protein</fullName>
    </submittedName>
</protein>
<keyword evidence="2" id="KW-1133">Transmembrane helix</keyword>
<evidence type="ECO:0000313" key="3">
    <source>
        <dbReference type="EMBL" id="AEF86695.1"/>
    </source>
</evidence>
<keyword evidence="2" id="KW-0472">Membrane</keyword>
<dbReference type="AlphaFoldDB" id="F5YJ87"/>
<gene>
    <name evidence="3" type="ordered locus">TREPR_2103</name>
</gene>
<reference evidence="3 4" key="2">
    <citation type="journal article" date="2011" name="ISME J.">
        <title>RNA-seq reveals cooperative metabolic interactions between two termite-gut spirochete species in co-culture.</title>
        <authorList>
            <person name="Rosenthal A.Z."/>
            <person name="Matson E.G."/>
            <person name="Eldar A."/>
            <person name="Leadbetter J.R."/>
        </authorList>
    </citation>
    <scope>NUCLEOTIDE SEQUENCE [LARGE SCALE GENOMIC DNA]</scope>
    <source>
        <strain evidence="4">ATCC BAA-887 / DSM 12427 / ZAS-2</strain>
    </source>
</reference>
<keyword evidence="1" id="KW-0175">Coiled coil</keyword>
<sequence>MGEELQRLLVDTIAEMRELKGELREFKKHVMGRVEKLEKKEGERRGDLKATVSVLIAAAALAVSIIVNFFRHGGK</sequence>
<reference evidence="4" key="1">
    <citation type="submission" date="2009-12" db="EMBL/GenBank/DDBJ databases">
        <title>Complete sequence of Treponema primitia strain ZAS-2.</title>
        <authorList>
            <person name="Tetu S.G."/>
            <person name="Matson E."/>
            <person name="Ren Q."/>
            <person name="Seshadri R."/>
            <person name="Elbourne L."/>
            <person name="Hassan K.A."/>
            <person name="Durkin A."/>
            <person name="Radune D."/>
            <person name="Mohamoud Y."/>
            <person name="Shay R."/>
            <person name="Jin S."/>
            <person name="Zhang X."/>
            <person name="Lucey K."/>
            <person name="Ballor N.R."/>
            <person name="Ottesen E."/>
            <person name="Rosenthal R."/>
            <person name="Allen A."/>
            <person name="Leadbetter J.R."/>
            <person name="Paulsen I.T."/>
        </authorList>
    </citation>
    <scope>NUCLEOTIDE SEQUENCE [LARGE SCALE GENOMIC DNA]</scope>
    <source>
        <strain evidence="4">ATCC BAA-887 / DSM 12427 / ZAS-2</strain>
    </source>
</reference>
<evidence type="ECO:0000313" key="4">
    <source>
        <dbReference type="Proteomes" id="UP000009223"/>
    </source>
</evidence>
<keyword evidence="2" id="KW-0812">Transmembrane</keyword>
<dbReference type="KEGG" id="tpi:TREPR_2103"/>
<organism evidence="3 4">
    <name type="scientific">Treponema primitia (strain ATCC BAA-887 / DSM 12427 / ZAS-2)</name>
    <dbReference type="NCBI Taxonomy" id="545694"/>
    <lineage>
        <taxon>Bacteria</taxon>
        <taxon>Pseudomonadati</taxon>
        <taxon>Spirochaetota</taxon>
        <taxon>Spirochaetia</taxon>
        <taxon>Spirochaetales</taxon>
        <taxon>Treponemataceae</taxon>
        <taxon>Treponema</taxon>
    </lineage>
</organism>
<keyword evidence="4" id="KW-1185">Reference proteome</keyword>
<feature type="transmembrane region" description="Helical" evidence="2">
    <location>
        <begin position="50"/>
        <end position="70"/>
    </location>
</feature>
<dbReference type="RefSeq" id="WP_015708067.1">
    <property type="nucleotide sequence ID" value="NC_015578.1"/>
</dbReference>
<dbReference type="HOGENOM" id="CLU_2670028_0_0_12"/>
<accession>F5YJ87</accession>
<dbReference type="Proteomes" id="UP000009223">
    <property type="component" value="Chromosome"/>
</dbReference>
<dbReference type="STRING" id="545694.TREPR_2103"/>
<dbReference type="EMBL" id="CP001843">
    <property type="protein sequence ID" value="AEF86695.1"/>
    <property type="molecule type" value="Genomic_DNA"/>
</dbReference>
<name>F5YJ87_TREPZ</name>